<dbReference type="PATRIC" id="fig|45076.6.peg.949"/>
<organism evidence="2 3">
    <name type="scientific">Legionella worsleiensis</name>
    <dbReference type="NCBI Taxonomy" id="45076"/>
    <lineage>
        <taxon>Bacteria</taxon>
        <taxon>Pseudomonadati</taxon>
        <taxon>Pseudomonadota</taxon>
        <taxon>Gammaproteobacteria</taxon>
        <taxon>Legionellales</taxon>
        <taxon>Legionellaceae</taxon>
        <taxon>Legionella</taxon>
    </lineage>
</organism>
<keyword evidence="3" id="KW-1185">Reference proteome</keyword>
<feature type="compositionally biased region" description="Pro residues" evidence="1">
    <location>
        <begin position="461"/>
        <end position="478"/>
    </location>
</feature>
<proteinExistence type="predicted"/>
<comment type="caution">
    <text evidence="2">The sequence shown here is derived from an EMBL/GenBank/DDBJ whole genome shotgun (WGS) entry which is preliminary data.</text>
</comment>
<evidence type="ECO:0000256" key="1">
    <source>
        <dbReference type="SAM" id="MobiDB-lite"/>
    </source>
</evidence>
<reference evidence="2 3" key="1">
    <citation type="submission" date="2015-11" db="EMBL/GenBank/DDBJ databases">
        <title>Genomic analysis of 38 Legionella species identifies large and diverse effector repertoires.</title>
        <authorList>
            <person name="Burstein D."/>
            <person name="Amaro F."/>
            <person name="Zusman T."/>
            <person name="Lifshitz Z."/>
            <person name="Cohen O."/>
            <person name="Gilbert J.A."/>
            <person name="Pupko T."/>
            <person name="Shuman H.A."/>
            <person name="Segal G."/>
        </authorList>
    </citation>
    <scope>NUCLEOTIDE SEQUENCE [LARGE SCALE GENOMIC DNA]</scope>
    <source>
        <strain evidence="2 3">ATCC 49508</strain>
    </source>
</reference>
<evidence type="ECO:0000313" key="3">
    <source>
        <dbReference type="Proteomes" id="UP000054662"/>
    </source>
</evidence>
<accession>A0A0W1AIN8</accession>
<dbReference type="RefSeq" id="WP_058492698.1">
    <property type="nucleotide sequence ID" value="NZ_CBCRUR010000014.1"/>
</dbReference>
<protein>
    <submittedName>
        <fullName evidence="2">Coiled coil domain-containing protein</fullName>
    </submittedName>
</protein>
<dbReference type="Proteomes" id="UP000054662">
    <property type="component" value="Unassembled WGS sequence"/>
</dbReference>
<dbReference type="STRING" id="45076.Lwor_0873"/>
<gene>
    <name evidence="2" type="ORF">Lwor_0873</name>
</gene>
<dbReference type="AlphaFoldDB" id="A0A0W1AIN8"/>
<evidence type="ECO:0000313" key="2">
    <source>
        <dbReference type="EMBL" id="KTD81195.1"/>
    </source>
</evidence>
<dbReference type="OrthoDB" id="5653594at2"/>
<dbReference type="EMBL" id="LNZC01000007">
    <property type="protein sequence ID" value="KTD81195.1"/>
    <property type="molecule type" value="Genomic_DNA"/>
</dbReference>
<name>A0A0W1AIN8_9GAMM</name>
<feature type="region of interest" description="Disordered" evidence="1">
    <location>
        <begin position="451"/>
        <end position="478"/>
    </location>
</feature>
<sequence>MPGPLLTRIPLIGKHLFSNEYINQLTPKAIEDLGKTYRNIIGLGNNPSFADQAFNTLDSQRTESNAVTLIKSKDLYGSSIFDKMDDRKNKEASEAAKAIKNTLTNQLKTEPAYTKALKKYNDQITFFKELVKKIPNEKFGAEALLSTYKYYIDKARAAIMAQQDLDKNHLEQQFDSEEFKANLQTVYGIKKDDADADQRLAHIKTTMINDLVNAQKTQLAEFDKSTSASINKLHQASAEEYRQMGLIETLKRAHNDNVAMLEHLAEKNRKKNEENEEKVNVPSVALANVDETGAKIKMTNVKLGDIQSFKSMTGMEIKQEQPGVFKFQFDVLSPRYYQSLAQKPLTDFLLISQLIKTQGNDKINWTIDIKDPKTLMERARQAIEGSVRAGFALDKIKICDKSGRELKLEEIFKDHSEAFSRVQNRAAEIQQELATLKAPEIKSAKNSYAKEAIQALKNKNNPPPQPQPGDNPNPAPTV</sequence>